<dbReference type="PATRIC" id="fig|907488.3.peg.1970"/>
<evidence type="ECO:0000256" key="2">
    <source>
        <dbReference type="ARBA" id="ARBA00022729"/>
    </source>
</evidence>
<name>G4AAY2_AGGAC</name>
<proteinExistence type="inferred from homology"/>
<evidence type="ECO:0000313" key="4">
    <source>
        <dbReference type="EMBL" id="EGY32633.1"/>
    </source>
</evidence>
<dbReference type="GO" id="GO:0120010">
    <property type="term" value="P:intermembrane phospholipid transfer"/>
    <property type="evidence" value="ECO:0007669"/>
    <property type="project" value="TreeGrafter"/>
</dbReference>
<dbReference type="EMBL" id="AEJM01000042">
    <property type="protein sequence ID" value="EGY32633.1"/>
    <property type="molecule type" value="Genomic_DNA"/>
</dbReference>
<gene>
    <name evidence="4" type="ORF">SC1083_2012</name>
</gene>
<dbReference type="PROSITE" id="PS51257">
    <property type="entry name" value="PROKAR_LIPOPROTEIN"/>
    <property type="match status" value="1"/>
</dbReference>
<reference evidence="4 5" key="1">
    <citation type="submission" date="2010-10" db="EMBL/GenBank/DDBJ databases">
        <authorList>
            <person name="Chen C."/>
            <person name="Kittichotirat W."/>
            <person name="Asikainen S."/>
            <person name="Bumgarner R."/>
        </authorList>
    </citation>
    <scope>NUCLEOTIDE SEQUENCE [LARGE SCALE GENOMIC DNA]</scope>
    <source>
        <strain evidence="4 5">SC1083</strain>
    </source>
</reference>
<dbReference type="AlphaFoldDB" id="G4AAY2"/>
<sequence length="258" mass="28612">MKPFLIKQSVIMKTQKLLAALLLGSVVLAGCSSTIDPETGERKDALEGFNRKMWDFNYNVADPYVLKPLAKGWKEYVPSPVRTGVINVADNLDEPASFANRLVQGEFKQALIHFNRFWINTIFGLGGLIDVASYSDPLKKQGDNRFGDTLGSYGVGTGPYVMLPLYGPATPRQDIGNLADTTYPMLSLLGPWGFLKAGLQSIDTRAKLIDKEALLDQAQDPYVAFREAYFQNLDQRINESKGKQADSELSQDILNQIN</sequence>
<keyword evidence="4" id="KW-0449">Lipoprotein</keyword>
<dbReference type="Pfam" id="PF04333">
    <property type="entry name" value="MlaA"/>
    <property type="match status" value="1"/>
</dbReference>
<comment type="similarity">
    <text evidence="1">Belongs to the MlaA family.</text>
</comment>
<dbReference type="Proteomes" id="UP000005508">
    <property type="component" value="Unassembled WGS sequence"/>
</dbReference>
<evidence type="ECO:0000256" key="3">
    <source>
        <dbReference type="SAM" id="SignalP"/>
    </source>
</evidence>
<dbReference type="GO" id="GO:0016020">
    <property type="term" value="C:membrane"/>
    <property type="evidence" value="ECO:0007669"/>
    <property type="project" value="InterPro"/>
</dbReference>
<evidence type="ECO:0000313" key="5">
    <source>
        <dbReference type="Proteomes" id="UP000005508"/>
    </source>
</evidence>
<accession>G4AAY2</accession>
<protein>
    <submittedName>
        <fullName evidence="4">Lipoprotein VacJ</fullName>
    </submittedName>
</protein>
<keyword evidence="2 3" id="KW-0732">Signal</keyword>
<dbReference type="SMR" id="G4AAY2"/>
<dbReference type="PRINTS" id="PR01805">
    <property type="entry name" value="VACJLIPOPROT"/>
</dbReference>
<evidence type="ECO:0000256" key="1">
    <source>
        <dbReference type="ARBA" id="ARBA00010634"/>
    </source>
</evidence>
<dbReference type="InterPro" id="IPR007428">
    <property type="entry name" value="MlaA"/>
</dbReference>
<feature type="chain" id="PRO_5003461662" evidence="3">
    <location>
        <begin position="30"/>
        <end position="258"/>
    </location>
</feature>
<feature type="signal peptide" evidence="3">
    <location>
        <begin position="1"/>
        <end position="29"/>
    </location>
</feature>
<dbReference type="PANTHER" id="PTHR30035:SF3">
    <property type="entry name" value="INTERMEMBRANE PHOSPHOLIPID TRANSPORT SYSTEM LIPOPROTEIN MLAA"/>
    <property type="match status" value="1"/>
</dbReference>
<comment type="caution">
    <text evidence="4">The sequence shown here is derived from an EMBL/GenBank/DDBJ whole genome shotgun (WGS) entry which is preliminary data.</text>
</comment>
<organism evidence="4 5">
    <name type="scientific">Aggregatibacter actinomycetemcomitans serotype e str. SC1083</name>
    <dbReference type="NCBI Taxonomy" id="907488"/>
    <lineage>
        <taxon>Bacteria</taxon>
        <taxon>Pseudomonadati</taxon>
        <taxon>Pseudomonadota</taxon>
        <taxon>Gammaproteobacteria</taxon>
        <taxon>Pasteurellales</taxon>
        <taxon>Pasteurellaceae</taxon>
        <taxon>Aggregatibacter</taxon>
    </lineage>
</organism>
<dbReference type="PANTHER" id="PTHR30035">
    <property type="entry name" value="LIPOPROTEIN VACJ-RELATED"/>
    <property type="match status" value="1"/>
</dbReference>